<organism evidence="14 15">
    <name type="scientific">Enterococcus faecium</name>
    <name type="common">Streptococcus faecium</name>
    <dbReference type="NCBI Taxonomy" id="1352"/>
    <lineage>
        <taxon>Bacteria</taxon>
        <taxon>Bacillati</taxon>
        <taxon>Bacillota</taxon>
        <taxon>Bacilli</taxon>
        <taxon>Lactobacillales</taxon>
        <taxon>Enterococcaceae</taxon>
        <taxon>Enterococcus</taxon>
    </lineage>
</organism>
<evidence type="ECO:0000256" key="4">
    <source>
        <dbReference type="ARBA" id="ARBA00016962"/>
    </source>
</evidence>
<evidence type="ECO:0000256" key="1">
    <source>
        <dbReference type="ARBA" id="ARBA00004651"/>
    </source>
</evidence>
<dbReference type="AlphaFoldDB" id="A0A132PAA1"/>
<evidence type="ECO:0000256" key="9">
    <source>
        <dbReference type="ARBA" id="ARBA00023136"/>
    </source>
</evidence>
<keyword evidence="8 11" id="KW-1133">Transmembrane helix</keyword>
<feature type="transmembrane region" description="Helical" evidence="11">
    <location>
        <begin position="15"/>
        <end position="36"/>
    </location>
</feature>
<gene>
    <name evidence="14" type="ORF">AWT83_12555</name>
</gene>
<accession>A0A132PAA1</accession>
<comment type="function">
    <text evidence="10">Part of the ABC transporter complex hrt involved in hemin import. Responsible for the translocation of the substrate across the membrane.</text>
</comment>
<dbReference type="PANTHER" id="PTHR43738">
    <property type="entry name" value="ABC TRANSPORTER, MEMBRANE PROTEIN"/>
    <property type="match status" value="1"/>
</dbReference>
<dbReference type="PATRIC" id="fig|1352.1358.peg.1768"/>
<name>A0A132PAA1_ENTFC</name>
<feature type="transmembrane region" description="Helical" evidence="11">
    <location>
        <begin position="240"/>
        <end position="259"/>
    </location>
</feature>
<keyword evidence="9 11" id="KW-0472">Membrane</keyword>
<evidence type="ECO:0000256" key="11">
    <source>
        <dbReference type="SAM" id="Phobius"/>
    </source>
</evidence>
<feature type="transmembrane region" description="Helical" evidence="11">
    <location>
        <begin position="280"/>
        <end position="304"/>
    </location>
</feature>
<comment type="subcellular location">
    <subcellularLocation>
        <location evidence="1">Cell membrane</location>
        <topology evidence="1">Multi-pass membrane protein</topology>
    </subcellularLocation>
</comment>
<keyword evidence="7 11" id="KW-0812">Transmembrane</keyword>
<evidence type="ECO:0000259" key="13">
    <source>
        <dbReference type="Pfam" id="PF12704"/>
    </source>
</evidence>
<evidence type="ECO:0000313" key="14">
    <source>
        <dbReference type="EMBL" id="KWX19259.1"/>
    </source>
</evidence>
<feature type="domain" description="ABC3 transporter permease C-terminal" evidence="12">
    <location>
        <begin position="240"/>
        <end position="351"/>
    </location>
</feature>
<dbReference type="RefSeq" id="WP_002311114.1">
    <property type="nucleotide sequence ID" value="NZ_CAMRRN010000006.1"/>
</dbReference>
<feature type="domain" description="MacB-like periplasmic core" evidence="13">
    <location>
        <begin position="18"/>
        <end position="185"/>
    </location>
</feature>
<evidence type="ECO:0000256" key="7">
    <source>
        <dbReference type="ARBA" id="ARBA00022692"/>
    </source>
</evidence>
<evidence type="ECO:0000256" key="2">
    <source>
        <dbReference type="ARBA" id="ARBA00008697"/>
    </source>
</evidence>
<dbReference type="EMBL" id="LRHK01000001">
    <property type="protein sequence ID" value="KWX19259.1"/>
    <property type="molecule type" value="Genomic_DNA"/>
</dbReference>
<proteinExistence type="inferred from homology"/>
<dbReference type="Proteomes" id="UP000070452">
    <property type="component" value="Unassembled WGS sequence"/>
</dbReference>
<dbReference type="InterPro" id="IPR003838">
    <property type="entry name" value="ABC3_permease_C"/>
</dbReference>
<protein>
    <recommendedName>
        <fullName evidence="4">Putative hemin transport system permease protein HrtB</fullName>
    </recommendedName>
</protein>
<evidence type="ECO:0000256" key="5">
    <source>
        <dbReference type="ARBA" id="ARBA00022448"/>
    </source>
</evidence>
<evidence type="ECO:0000256" key="8">
    <source>
        <dbReference type="ARBA" id="ARBA00022989"/>
    </source>
</evidence>
<comment type="similarity">
    <text evidence="2">Belongs to the ABC-4 integral membrane protein family. HrtB subfamily.</text>
</comment>
<dbReference type="InterPro" id="IPR051125">
    <property type="entry name" value="ABC-4/HrtB_transporter"/>
</dbReference>
<evidence type="ECO:0000313" key="15">
    <source>
        <dbReference type="Proteomes" id="UP000070452"/>
    </source>
</evidence>
<evidence type="ECO:0000256" key="3">
    <source>
        <dbReference type="ARBA" id="ARBA00011131"/>
    </source>
</evidence>
<dbReference type="Pfam" id="PF02687">
    <property type="entry name" value="FtsX"/>
    <property type="match status" value="1"/>
</dbReference>
<reference evidence="14 15" key="1">
    <citation type="submission" date="2016-01" db="EMBL/GenBank/DDBJ databases">
        <title>Molecular Mechanisms for transfer of large genomic segments between Enterococcus faecium strains.</title>
        <authorList>
            <person name="Garcia-Solache M.A."/>
            <person name="Lebreton F."/>
            <person name="Mclaughlin R.E."/>
            <person name="Whiteaker J.D."/>
            <person name="Gilmore M.S."/>
            <person name="Rice L.B."/>
        </authorList>
    </citation>
    <scope>NUCLEOTIDE SEQUENCE [LARGE SCALE GENOMIC DNA]</scope>
    <source>
        <strain evidence="14 15">D344RRF x C68</strain>
    </source>
</reference>
<dbReference type="GO" id="GO:0005886">
    <property type="term" value="C:plasma membrane"/>
    <property type="evidence" value="ECO:0007669"/>
    <property type="project" value="UniProtKB-SubCell"/>
</dbReference>
<evidence type="ECO:0000256" key="10">
    <source>
        <dbReference type="ARBA" id="ARBA00024973"/>
    </source>
</evidence>
<dbReference type="InterPro" id="IPR025857">
    <property type="entry name" value="MacB_PCD"/>
</dbReference>
<keyword evidence="5" id="KW-0813">Transport</keyword>
<comment type="subunit">
    <text evidence="3">The complex is composed of two ATP-binding proteins (HrtA), two transmembrane proteins (HrtB) and a solute-binding protein.</text>
</comment>
<evidence type="ECO:0000259" key="12">
    <source>
        <dbReference type="Pfam" id="PF02687"/>
    </source>
</evidence>
<dbReference type="PANTHER" id="PTHR43738:SF1">
    <property type="entry name" value="HEMIN TRANSPORT SYSTEM PERMEASE PROTEIN HRTB-RELATED"/>
    <property type="match status" value="1"/>
</dbReference>
<comment type="caution">
    <text evidence="14">The sequence shown here is derived from an EMBL/GenBank/DDBJ whole genome shotgun (WGS) entry which is preliminary data.</text>
</comment>
<dbReference type="Pfam" id="PF12704">
    <property type="entry name" value="MacB_PCD"/>
    <property type="match status" value="1"/>
</dbReference>
<feature type="transmembrane region" description="Helical" evidence="11">
    <location>
        <begin position="324"/>
        <end position="343"/>
    </location>
</feature>
<evidence type="ECO:0000256" key="6">
    <source>
        <dbReference type="ARBA" id="ARBA00022475"/>
    </source>
</evidence>
<sequence length="357" mass="39057">MFLAIKEIRYSKLRYGLIVGIMFLIAYVVFMLSGLANGLSEEFKKAIDDWDAQEIVLSEDANQVFAASQLTRGDLKYIEGGEKAPIGLYSGAIKGKNKENVTVFGTTKEAFLLPKLTKGHEFKTKNEIIISQNLADSGYKIGDTIKIGSYDDPLTIVGIFPETYYAVSPVIYASLDTWTALKYGQQPFASEEEQPINGIVIKDSAKISKEKASKGLQLLTIGTFIESIPGYSAQNMTLNAMIYFLFLVVAAVVGIFMYVMTLQKTAIFGVMKAQGIKNFFIAKSLVAQSFIVGVVGVLLALLFAYLTSLILPSAMPFAVFWSQWLLYSGILIIVAMLGGLFSIRTITKVDPITAIGG</sequence>
<keyword evidence="6" id="KW-1003">Cell membrane</keyword>